<name>A0A067DXF9_CITSI</name>
<organism evidence="2 3">
    <name type="scientific">Citrus sinensis</name>
    <name type="common">Sweet orange</name>
    <name type="synonym">Citrus aurantium var. sinensis</name>
    <dbReference type="NCBI Taxonomy" id="2711"/>
    <lineage>
        <taxon>Eukaryota</taxon>
        <taxon>Viridiplantae</taxon>
        <taxon>Streptophyta</taxon>
        <taxon>Embryophyta</taxon>
        <taxon>Tracheophyta</taxon>
        <taxon>Spermatophyta</taxon>
        <taxon>Magnoliopsida</taxon>
        <taxon>eudicotyledons</taxon>
        <taxon>Gunneridae</taxon>
        <taxon>Pentapetalae</taxon>
        <taxon>rosids</taxon>
        <taxon>malvids</taxon>
        <taxon>Sapindales</taxon>
        <taxon>Rutaceae</taxon>
        <taxon>Aurantioideae</taxon>
        <taxon>Citrus</taxon>
    </lineage>
</organism>
<keyword evidence="3" id="KW-1185">Reference proteome</keyword>
<dbReference type="AlphaFoldDB" id="A0A067DXF9"/>
<feature type="signal peptide" evidence="1">
    <location>
        <begin position="1"/>
        <end position="19"/>
    </location>
</feature>
<evidence type="ECO:0000313" key="3">
    <source>
        <dbReference type="Proteomes" id="UP000027120"/>
    </source>
</evidence>
<gene>
    <name evidence="2" type="ORF">CISIN_1g032428mg</name>
</gene>
<keyword evidence="1" id="KW-0732">Signal</keyword>
<accession>A0A067DXF9</accession>
<evidence type="ECO:0000256" key="1">
    <source>
        <dbReference type="SAM" id="SignalP"/>
    </source>
</evidence>
<evidence type="ECO:0008006" key="4">
    <source>
        <dbReference type="Google" id="ProtNLM"/>
    </source>
</evidence>
<evidence type="ECO:0000313" key="2">
    <source>
        <dbReference type="EMBL" id="KDO43296.1"/>
    </source>
</evidence>
<sequence>MLPDIWLCCMSILVTVVERLTIECGSTPPNLLEPISSASNLLQFVRRVTKSRSLIVPPPKLLSFKLSQFRFRRLPKSILTFPLKELSNSSSPLRFETLDSECGRVPVRLFCPTFRYARFGRLKPMSTGRLPSNLLNAKEIV</sequence>
<protein>
    <recommendedName>
        <fullName evidence="4">Secreted protein</fullName>
    </recommendedName>
</protein>
<proteinExistence type="predicted"/>
<dbReference type="EMBL" id="KK785389">
    <property type="protein sequence ID" value="KDO43296.1"/>
    <property type="molecule type" value="Genomic_DNA"/>
</dbReference>
<dbReference type="Proteomes" id="UP000027120">
    <property type="component" value="Unassembled WGS sequence"/>
</dbReference>
<reference evidence="2 3" key="1">
    <citation type="submission" date="2014-04" db="EMBL/GenBank/DDBJ databases">
        <authorList>
            <consortium name="International Citrus Genome Consortium"/>
            <person name="Gmitter F."/>
            <person name="Chen C."/>
            <person name="Farmerie W."/>
            <person name="Harkins T."/>
            <person name="Desany B."/>
            <person name="Mohiuddin M."/>
            <person name="Kodira C."/>
            <person name="Borodovsky M."/>
            <person name="Lomsadze A."/>
            <person name="Burns P."/>
            <person name="Jenkins J."/>
            <person name="Prochnik S."/>
            <person name="Shu S."/>
            <person name="Chapman J."/>
            <person name="Pitluck S."/>
            <person name="Schmutz J."/>
            <person name="Rokhsar D."/>
        </authorList>
    </citation>
    <scope>NUCLEOTIDE SEQUENCE</scope>
</reference>
<feature type="chain" id="PRO_5001639855" description="Secreted protein" evidence="1">
    <location>
        <begin position="20"/>
        <end position="141"/>
    </location>
</feature>